<feature type="compositionally biased region" description="Basic and acidic residues" evidence="1">
    <location>
        <begin position="217"/>
        <end position="227"/>
    </location>
</feature>
<proteinExistence type="predicted"/>
<dbReference type="KEGG" id="mng:MNEG_16414"/>
<feature type="region of interest" description="Disordered" evidence="1">
    <location>
        <begin position="184"/>
        <end position="227"/>
    </location>
</feature>
<accession>A0A0D2M7U7</accession>
<dbReference type="GeneID" id="25734171"/>
<evidence type="ECO:0000313" key="3">
    <source>
        <dbReference type="Proteomes" id="UP000054498"/>
    </source>
</evidence>
<name>A0A0D2M7U7_9CHLO</name>
<evidence type="ECO:0000313" key="2">
    <source>
        <dbReference type="EMBL" id="KIY91550.1"/>
    </source>
</evidence>
<dbReference type="RefSeq" id="XP_013890570.1">
    <property type="nucleotide sequence ID" value="XM_014035116.1"/>
</dbReference>
<evidence type="ECO:0000256" key="1">
    <source>
        <dbReference type="SAM" id="MobiDB-lite"/>
    </source>
</evidence>
<dbReference type="AlphaFoldDB" id="A0A0D2M7U7"/>
<dbReference type="EMBL" id="KK106550">
    <property type="protein sequence ID" value="KIY91550.1"/>
    <property type="molecule type" value="Genomic_DNA"/>
</dbReference>
<gene>
    <name evidence="2" type="ORF">MNEG_16414</name>
</gene>
<feature type="compositionally biased region" description="Basic and acidic residues" evidence="1">
    <location>
        <begin position="184"/>
        <end position="208"/>
    </location>
</feature>
<organism evidence="2 3">
    <name type="scientific">Monoraphidium neglectum</name>
    <dbReference type="NCBI Taxonomy" id="145388"/>
    <lineage>
        <taxon>Eukaryota</taxon>
        <taxon>Viridiplantae</taxon>
        <taxon>Chlorophyta</taxon>
        <taxon>core chlorophytes</taxon>
        <taxon>Chlorophyceae</taxon>
        <taxon>CS clade</taxon>
        <taxon>Sphaeropleales</taxon>
        <taxon>Selenastraceae</taxon>
        <taxon>Monoraphidium</taxon>
    </lineage>
</organism>
<protein>
    <submittedName>
        <fullName evidence="2">Uncharacterized protein</fullName>
    </submittedName>
</protein>
<sequence length="294" mass="31246">MACLANFGLAQGDGRQQAEALGELKLQVNRGDYRALSQAPPALALLLLDGWFGSFQSESVSEASLEVLIDESEELIAQEADLRDLLASLGSSDAPATAPRTTRAPAGAAPPSPAEIARMRADAEARTRAACHALAAHEQDLFLAFAALLRIARGAGGAEDGAGAGTADAATATDEGEHTVLHVRASGDEDGHHPPHSQRREGRRRDRPGQQYPEAPGRAKPEEAEEAKDNKIMRSLCDVIAGWLVHPLGPACAAAREAAGAFLWYLVAEDAGYRWGLGCVDIWCRCPLELMRWA</sequence>
<dbReference type="Proteomes" id="UP000054498">
    <property type="component" value="Unassembled WGS sequence"/>
</dbReference>
<keyword evidence="3" id="KW-1185">Reference proteome</keyword>
<feature type="region of interest" description="Disordered" evidence="1">
    <location>
        <begin position="91"/>
        <end position="113"/>
    </location>
</feature>
<feature type="compositionally biased region" description="Low complexity" evidence="1">
    <location>
        <begin position="94"/>
        <end position="107"/>
    </location>
</feature>
<reference evidence="2 3" key="1">
    <citation type="journal article" date="2013" name="BMC Genomics">
        <title>Reconstruction of the lipid metabolism for the microalga Monoraphidium neglectum from its genome sequence reveals characteristics suitable for biofuel production.</title>
        <authorList>
            <person name="Bogen C."/>
            <person name="Al-Dilaimi A."/>
            <person name="Albersmeier A."/>
            <person name="Wichmann J."/>
            <person name="Grundmann M."/>
            <person name="Rupp O."/>
            <person name="Lauersen K.J."/>
            <person name="Blifernez-Klassen O."/>
            <person name="Kalinowski J."/>
            <person name="Goesmann A."/>
            <person name="Mussgnug J.H."/>
            <person name="Kruse O."/>
        </authorList>
    </citation>
    <scope>NUCLEOTIDE SEQUENCE [LARGE SCALE GENOMIC DNA]</scope>
    <source>
        <strain evidence="2 3">SAG 48.87</strain>
    </source>
</reference>
<dbReference type="STRING" id="145388.A0A0D2M7U7"/>